<dbReference type="InterPro" id="IPR058240">
    <property type="entry name" value="rSAM_sf"/>
</dbReference>
<dbReference type="EMBL" id="MF600313">
    <property type="protein sequence ID" value="AVN58455.1"/>
    <property type="molecule type" value="Genomic_DNA"/>
</dbReference>
<dbReference type="PANTHER" id="PTHR11228:SF7">
    <property type="entry name" value="PQQA PEPTIDE CYCLASE"/>
    <property type="match status" value="1"/>
</dbReference>
<keyword evidence="1" id="KW-0949">S-adenosyl-L-methionine</keyword>
<dbReference type="InterPro" id="IPR013785">
    <property type="entry name" value="Aldolase_TIM"/>
</dbReference>
<evidence type="ECO:0000259" key="5">
    <source>
        <dbReference type="PROSITE" id="PS51918"/>
    </source>
</evidence>
<dbReference type="GO" id="GO:0051536">
    <property type="term" value="F:iron-sulfur cluster binding"/>
    <property type="evidence" value="ECO:0007669"/>
    <property type="project" value="UniProtKB-KW"/>
</dbReference>
<dbReference type="GO" id="GO:0016491">
    <property type="term" value="F:oxidoreductase activity"/>
    <property type="evidence" value="ECO:0007669"/>
    <property type="project" value="UniProtKB-KW"/>
</dbReference>
<keyword evidence="4" id="KW-0411">Iron-sulfur</keyword>
<evidence type="ECO:0000313" key="6">
    <source>
        <dbReference type="EMBL" id="AVN58455.1"/>
    </source>
</evidence>
<dbReference type="PANTHER" id="PTHR11228">
    <property type="entry name" value="RADICAL SAM DOMAIN PROTEIN"/>
    <property type="match status" value="1"/>
</dbReference>
<sequence>MEGSPQRREQLPLEAVLRAVEESAALGVGTLYLTGGEPLLYRGFSDILRASTQIPGLETTVCTNATLVKGRHAELLTDSRARVNVSIDGNEEFHDYFRCLQGAFRAAEDGVRILVDAGLEVTIVTTISQSNLHMLADIAQWAAGIGAAEFRVQPLLRLGRGIGIADQRLTSVQLNELVMTLSDLANRYRPGLKCGVIGVTRRYLLAHPCAAYVCNGAGCHRRVAREIKKVVIREDGTVLPEVTNLSHDFALGNITDGPLSHLVARYFENGYERFDRLCRTTYAETVQQWGDVVVPWDQIVAARSYTWRDEVAATDVESPCGKGCLAGAGATLVRADRG</sequence>
<dbReference type="Pfam" id="PF04055">
    <property type="entry name" value="Radical_SAM"/>
    <property type="match status" value="1"/>
</dbReference>
<keyword evidence="2" id="KW-0479">Metal-binding</keyword>
<dbReference type="InterPro" id="IPR007197">
    <property type="entry name" value="rSAM"/>
</dbReference>
<gene>
    <name evidence="6" type="primary">skfB</name>
    <name evidence="6" type="ORF">B5P44_p00160</name>
</gene>
<proteinExistence type="predicted"/>
<dbReference type="AlphaFoldDB" id="A0A343VRD1"/>
<dbReference type="InterPro" id="IPR050377">
    <property type="entry name" value="Radical_SAM_PqqE_MftC-like"/>
</dbReference>
<accession>A0A343VRD1</accession>
<evidence type="ECO:0000256" key="2">
    <source>
        <dbReference type="ARBA" id="ARBA00022723"/>
    </source>
</evidence>
<feature type="domain" description="Radical SAM core" evidence="5">
    <location>
        <begin position="1"/>
        <end position="187"/>
    </location>
</feature>
<dbReference type="Gene3D" id="3.20.20.70">
    <property type="entry name" value="Aldolase class I"/>
    <property type="match status" value="1"/>
</dbReference>
<evidence type="ECO:0000256" key="3">
    <source>
        <dbReference type="ARBA" id="ARBA00023004"/>
    </source>
</evidence>
<dbReference type="GO" id="GO:0046872">
    <property type="term" value="F:metal ion binding"/>
    <property type="evidence" value="ECO:0007669"/>
    <property type="project" value="UniProtKB-KW"/>
</dbReference>
<evidence type="ECO:0000256" key="1">
    <source>
        <dbReference type="ARBA" id="ARBA00022691"/>
    </source>
</evidence>
<keyword evidence="6" id="KW-0560">Oxidoreductase</keyword>
<evidence type="ECO:0000256" key="4">
    <source>
        <dbReference type="ARBA" id="ARBA00023014"/>
    </source>
</evidence>
<organism evidence="6">
    <name type="scientific">Mycolicibacterium sp. CBMA 213</name>
    <dbReference type="NCBI Taxonomy" id="1968788"/>
    <lineage>
        <taxon>Bacteria</taxon>
        <taxon>Bacillati</taxon>
        <taxon>Actinomycetota</taxon>
        <taxon>Actinomycetes</taxon>
        <taxon>Mycobacteriales</taxon>
        <taxon>Mycobacteriaceae</taxon>
        <taxon>Mycolicibacterium</taxon>
    </lineage>
</organism>
<dbReference type="PROSITE" id="PS51918">
    <property type="entry name" value="RADICAL_SAM"/>
    <property type="match status" value="1"/>
</dbReference>
<dbReference type="SUPFAM" id="SSF102114">
    <property type="entry name" value="Radical SAM enzymes"/>
    <property type="match status" value="1"/>
</dbReference>
<dbReference type="CDD" id="cd01335">
    <property type="entry name" value="Radical_SAM"/>
    <property type="match status" value="1"/>
</dbReference>
<keyword evidence="6" id="KW-0614">Plasmid</keyword>
<keyword evidence="3" id="KW-0408">Iron</keyword>
<protein>
    <submittedName>
        <fullName evidence="6">Sporulation killing factor maturation protein SkfB</fullName>
        <ecNumber evidence="6">1.21.98.-</ecNumber>
    </submittedName>
</protein>
<reference evidence="6" key="1">
    <citation type="journal article" date="2018" name="Front. Microbiol.">
        <title>Beyond the Limits: tRNA Array Units in Mycobacterium Genomes.</title>
        <authorList>
            <person name="Morgado S.M."/>
            <person name="Vicente A.C."/>
        </authorList>
    </citation>
    <scope>NUCLEOTIDE SEQUENCE</scope>
    <source>
        <strain evidence="6">CBMA 213</strain>
        <plasmid evidence="6">pCBMA213_1</plasmid>
    </source>
</reference>
<geneLocation type="plasmid" evidence="6">
    <name>pCBMA213_1</name>
</geneLocation>
<dbReference type="EC" id="1.21.98.-" evidence="6"/>
<name>A0A343VRD1_9MYCO</name>